<evidence type="ECO:0000256" key="1">
    <source>
        <dbReference type="ARBA" id="ARBA00023015"/>
    </source>
</evidence>
<dbReference type="OrthoDB" id="9813468at2"/>
<dbReference type="InterPro" id="IPR046335">
    <property type="entry name" value="LacI/GalR-like_sensor"/>
</dbReference>
<name>A0A1I5XU73_9BACI</name>
<evidence type="ECO:0000256" key="2">
    <source>
        <dbReference type="ARBA" id="ARBA00023125"/>
    </source>
</evidence>
<keyword evidence="3" id="KW-0804">Transcription</keyword>
<dbReference type="InterPro" id="IPR033532">
    <property type="entry name" value="AraR_ligand_bind_dom"/>
</dbReference>
<gene>
    <name evidence="5" type="ORF">SAMN05518683_13122</name>
</gene>
<dbReference type="PROSITE" id="PS50949">
    <property type="entry name" value="HTH_GNTR"/>
    <property type="match status" value="1"/>
</dbReference>
<keyword evidence="6" id="KW-1185">Reference proteome</keyword>
<dbReference type="GO" id="GO:0000976">
    <property type="term" value="F:transcription cis-regulatory region binding"/>
    <property type="evidence" value="ECO:0007669"/>
    <property type="project" value="TreeGrafter"/>
</dbReference>
<dbReference type="InterPro" id="IPR036390">
    <property type="entry name" value="WH_DNA-bd_sf"/>
</dbReference>
<dbReference type="GO" id="GO:0003700">
    <property type="term" value="F:DNA-binding transcription factor activity"/>
    <property type="evidence" value="ECO:0007669"/>
    <property type="project" value="InterPro"/>
</dbReference>
<reference evidence="6" key="1">
    <citation type="submission" date="2016-10" db="EMBL/GenBank/DDBJ databases">
        <authorList>
            <person name="Varghese N."/>
            <person name="Submissions S."/>
        </authorList>
    </citation>
    <scope>NUCLEOTIDE SEQUENCE [LARGE SCALE GENOMIC DNA]</scope>
    <source>
        <strain evidence="6">S7</strain>
    </source>
</reference>
<dbReference type="EMBL" id="FOXD01000031">
    <property type="protein sequence ID" value="SFQ35495.1"/>
    <property type="molecule type" value="Genomic_DNA"/>
</dbReference>
<keyword evidence="2" id="KW-0238">DNA-binding</keyword>
<dbReference type="Proteomes" id="UP000198892">
    <property type="component" value="Unassembled WGS sequence"/>
</dbReference>
<evidence type="ECO:0000256" key="3">
    <source>
        <dbReference type="ARBA" id="ARBA00023163"/>
    </source>
</evidence>
<dbReference type="Gene3D" id="3.40.50.2300">
    <property type="match status" value="2"/>
</dbReference>
<evidence type="ECO:0000313" key="5">
    <source>
        <dbReference type="EMBL" id="SFQ35495.1"/>
    </source>
</evidence>
<dbReference type="STRING" id="1884432.SAMN05518683_13122"/>
<accession>A0A1I5XU73</accession>
<dbReference type="InterPro" id="IPR036388">
    <property type="entry name" value="WH-like_DNA-bd_sf"/>
</dbReference>
<dbReference type="PRINTS" id="PR00035">
    <property type="entry name" value="HTHGNTR"/>
</dbReference>
<dbReference type="CDD" id="cd07377">
    <property type="entry name" value="WHTH_GntR"/>
    <property type="match status" value="1"/>
</dbReference>
<dbReference type="SUPFAM" id="SSF53822">
    <property type="entry name" value="Periplasmic binding protein-like I"/>
    <property type="match status" value="1"/>
</dbReference>
<evidence type="ECO:0000313" key="6">
    <source>
        <dbReference type="Proteomes" id="UP000198892"/>
    </source>
</evidence>
<organism evidence="5 6">
    <name type="scientific">Salibacterium halotolerans</name>
    <dbReference type="NCBI Taxonomy" id="1884432"/>
    <lineage>
        <taxon>Bacteria</taxon>
        <taxon>Bacillati</taxon>
        <taxon>Bacillota</taxon>
        <taxon>Bacilli</taxon>
        <taxon>Bacillales</taxon>
        <taxon>Bacillaceae</taxon>
    </lineage>
</organism>
<dbReference type="SMART" id="SM00345">
    <property type="entry name" value="HTH_GNTR"/>
    <property type="match status" value="1"/>
</dbReference>
<dbReference type="InterPro" id="IPR000524">
    <property type="entry name" value="Tscrpt_reg_HTH_GntR"/>
</dbReference>
<dbReference type="AlphaFoldDB" id="A0A1I5XU73"/>
<dbReference type="CDD" id="cd01541">
    <property type="entry name" value="PBP1_AraR"/>
    <property type="match status" value="1"/>
</dbReference>
<protein>
    <submittedName>
        <fullName evidence="5">GntR family transcriptional regulator, arabinose operon transcriptional repressor</fullName>
    </submittedName>
</protein>
<feature type="domain" description="HTH gntR-type" evidence="4">
    <location>
        <begin position="2"/>
        <end position="70"/>
    </location>
</feature>
<dbReference type="Gene3D" id="1.10.10.10">
    <property type="entry name" value="Winged helix-like DNA-binding domain superfamily/Winged helix DNA-binding domain"/>
    <property type="match status" value="1"/>
</dbReference>
<evidence type="ECO:0000259" key="4">
    <source>
        <dbReference type="PROSITE" id="PS50949"/>
    </source>
</evidence>
<dbReference type="RefSeq" id="WP_093339372.1">
    <property type="nucleotide sequence ID" value="NZ_FOXD01000031.1"/>
</dbReference>
<keyword evidence="1" id="KW-0805">Transcription regulation</keyword>
<sequence length="369" mass="41966">MTPKYKNVKQFIKSKVLDGSYQPHQKIHSEYELVNYFDVSRHTIRQAIGELVSEGWLYREHGVGTFCADRSRFLRQPARKSIAIITTYMSDYIFPHIIRGAESFLSEAGYNVILFNTNNDLEKEKSALENILSQHVEGIIVEPTRSAFTNPNINYYLNLENQHIPFVMINAFYEELEPYHLVMNDEKGGYIQTRHLLDLGHEKIAGIFKNDDIQGTRRMKGFLKAHREMQTPVDPNQIITYCTAEKFAKPVEMIKNLLRQPSQRPTAIVCYNDELVIQILDVIREEKLSVPDDISIIGFDDSSLTETTEIKFASIKHPKTKMGEDAAALIVDRIEGASDDKAESMVYEPELVLRNSTSAPSAGTGSIAT</sequence>
<dbReference type="PANTHER" id="PTHR30146">
    <property type="entry name" value="LACI-RELATED TRANSCRIPTIONAL REPRESSOR"/>
    <property type="match status" value="1"/>
</dbReference>
<dbReference type="SUPFAM" id="SSF46785">
    <property type="entry name" value="Winged helix' DNA-binding domain"/>
    <property type="match status" value="1"/>
</dbReference>
<dbReference type="InterPro" id="IPR028082">
    <property type="entry name" value="Peripla_BP_I"/>
</dbReference>
<dbReference type="Pfam" id="PF00392">
    <property type="entry name" value="GntR"/>
    <property type="match status" value="1"/>
</dbReference>
<proteinExistence type="predicted"/>
<dbReference type="Pfam" id="PF13377">
    <property type="entry name" value="Peripla_BP_3"/>
    <property type="match status" value="1"/>
</dbReference>
<dbReference type="PANTHER" id="PTHR30146:SF150">
    <property type="entry name" value="ARABINOSE METABOLISM TRANSCRIPTIONAL REPRESSOR"/>
    <property type="match status" value="1"/>
</dbReference>